<organism evidence="2 3">
    <name type="scientific">Gordonia phage Ronaldo</name>
    <dbReference type="NCBI Taxonomy" id="2250397"/>
    <lineage>
        <taxon>Viruses</taxon>
        <taxon>Duplodnaviria</taxon>
        <taxon>Heunggongvirae</taxon>
        <taxon>Uroviricota</taxon>
        <taxon>Caudoviricetes</taxon>
        <taxon>Ronaldovirus</taxon>
        <taxon>Ronaldovirus ronaldo</taxon>
    </lineage>
</organism>
<keyword evidence="1" id="KW-0812">Transmembrane</keyword>
<evidence type="ECO:0000313" key="3">
    <source>
        <dbReference type="Proteomes" id="UP000258385"/>
    </source>
</evidence>
<sequence length="48" mass="5370">MDPIDWVALTLYLAFLLAIYLGYDFGGNRLTAYSVQAMKNQAEKKAGK</sequence>
<keyword evidence="1" id="KW-0472">Membrane</keyword>
<gene>
    <name evidence="2" type="primary">26</name>
    <name evidence="2" type="ORF">SEA_RONALDO_26</name>
</gene>
<keyword evidence="1" id="KW-1133">Transmembrane helix</keyword>
<dbReference type="RefSeq" id="YP_009807722.1">
    <property type="nucleotide sequence ID" value="NC_048028.1"/>
</dbReference>
<dbReference type="GeneID" id="54998606"/>
<reference evidence="2 3" key="1">
    <citation type="submission" date="2018-06" db="EMBL/GenBank/DDBJ databases">
        <authorList>
            <person name="DeCurzio J.M."/>
            <person name="Delesalle V.A."/>
            <person name="Garlena R.A."/>
            <person name="Russell D.A."/>
            <person name="Pope W.H."/>
            <person name="Jacobs-Sera D."/>
            <person name="Hatfull G.F."/>
        </authorList>
    </citation>
    <scope>NUCLEOTIDE SEQUENCE [LARGE SCALE GENOMIC DNA]</scope>
</reference>
<protein>
    <submittedName>
        <fullName evidence="2">Uncharacterized protein</fullName>
    </submittedName>
</protein>
<keyword evidence="3" id="KW-1185">Reference proteome</keyword>
<name>A0A346FCX4_9CAUD</name>
<evidence type="ECO:0000256" key="1">
    <source>
        <dbReference type="SAM" id="Phobius"/>
    </source>
</evidence>
<dbReference type="KEGG" id="vg:54998606"/>
<dbReference type="EMBL" id="MH479925">
    <property type="protein sequence ID" value="AXN53588.1"/>
    <property type="molecule type" value="Genomic_DNA"/>
</dbReference>
<evidence type="ECO:0000313" key="2">
    <source>
        <dbReference type="EMBL" id="AXN53588.1"/>
    </source>
</evidence>
<dbReference type="Proteomes" id="UP000258385">
    <property type="component" value="Segment"/>
</dbReference>
<feature type="transmembrane region" description="Helical" evidence="1">
    <location>
        <begin position="6"/>
        <end position="23"/>
    </location>
</feature>
<accession>A0A346FCX4</accession>
<proteinExistence type="predicted"/>